<name>A0A667YFU5_9TELE</name>
<proteinExistence type="predicted"/>
<dbReference type="Ensembl" id="ENSMMDT00005027238.1">
    <property type="protein sequence ID" value="ENSMMDP00005026682.1"/>
    <property type="gene ID" value="ENSMMDG00005012732.1"/>
</dbReference>
<dbReference type="Proteomes" id="UP000472263">
    <property type="component" value="Chromosome 8"/>
</dbReference>
<reference evidence="1" key="1">
    <citation type="submission" date="2019-06" db="EMBL/GenBank/DDBJ databases">
        <authorList>
            <consortium name="Wellcome Sanger Institute Data Sharing"/>
        </authorList>
    </citation>
    <scope>NUCLEOTIDE SEQUENCE [LARGE SCALE GENOMIC DNA]</scope>
</reference>
<protein>
    <submittedName>
        <fullName evidence="1">Uncharacterized protein</fullName>
    </submittedName>
</protein>
<dbReference type="InParanoid" id="A0A667YFU5"/>
<sequence>LKENSKSQKEKGGFIDRLGELFQNLRFCQAHGPNKEQVKVSGTSGICDARGLLVSTLENANKTGLARIKCTKQFKRQAWPIIAHGRSLLTCFTNSYRCTADTSDRLGCAPLNGGERE</sequence>
<dbReference type="AlphaFoldDB" id="A0A667YFU5"/>
<reference evidence="1" key="2">
    <citation type="submission" date="2025-08" db="UniProtKB">
        <authorList>
            <consortium name="Ensembl"/>
        </authorList>
    </citation>
    <scope>IDENTIFICATION</scope>
</reference>
<organism evidence="1 2">
    <name type="scientific">Myripristis murdjan</name>
    <name type="common">pinecone soldierfish</name>
    <dbReference type="NCBI Taxonomy" id="586833"/>
    <lineage>
        <taxon>Eukaryota</taxon>
        <taxon>Metazoa</taxon>
        <taxon>Chordata</taxon>
        <taxon>Craniata</taxon>
        <taxon>Vertebrata</taxon>
        <taxon>Euteleostomi</taxon>
        <taxon>Actinopterygii</taxon>
        <taxon>Neopterygii</taxon>
        <taxon>Teleostei</taxon>
        <taxon>Neoteleostei</taxon>
        <taxon>Acanthomorphata</taxon>
        <taxon>Holocentriformes</taxon>
        <taxon>Holocentridae</taxon>
        <taxon>Myripristis</taxon>
    </lineage>
</organism>
<accession>A0A667YFU5</accession>
<keyword evidence="2" id="KW-1185">Reference proteome</keyword>
<evidence type="ECO:0000313" key="1">
    <source>
        <dbReference type="Ensembl" id="ENSMMDP00005026682.1"/>
    </source>
</evidence>
<evidence type="ECO:0000313" key="2">
    <source>
        <dbReference type="Proteomes" id="UP000472263"/>
    </source>
</evidence>
<reference evidence="1" key="3">
    <citation type="submission" date="2025-09" db="UniProtKB">
        <authorList>
            <consortium name="Ensembl"/>
        </authorList>
    </citation>
    <scope>IDENTIFICATION</scope>
</reference>